<evidence type="ECO:0000313" key="2">
    <source>
        <dbReference type="EMBL" id="EYB83844.1"/>
    </source>
</evidence>
<gene>
    <name evidence="2" type="primary">Acey_s0328.g2643</name>
    <name evidence="2" type="ORF">Y032_0328g2643</name>
</gene>
<dbReference type="OrthoDB" id="5821374at2759"/>
<name>A0A016S0Q1_9BILA</name>
<evidence type="ECO:0008006" key="4">
    <source>
        <dbReference type="Google" id="ProtNLM"/>
    </source>
</evidence>
<evidence type="ECO:0000256" key="1">
    <source>
        <dbReference type="SAM" id="Phobius"/>
    </source>
</evidence>
<protein>
    <recommendedName>
        <fullName evidence="4">Serpentine receptor class gamma</fullName>
    </recommendedName>
</protein>
<reference evidence="3" key="1">
    <citation type="journal article" date="2015" name="Nat. Genet.">
        <title>The genome and transcriptome of the zoonotic hookworm Ancylostoma ceylanicum identify infection-specific gene families.</title>
        <authorList>
            <person name="Schwarz E.M."/>
            <person name="Hu Y."/>
            <person name="Antoshechkin I."/>
            <person name="Miller M.M."/>
            <person name="Sternberg P.W."/>
            <person name="Aroian R.V."/>
        </authorList>
    </citation>
    <scope>NUCLEOTIDE SEQUENCE</scope>
    <source>
        <strain evidence="3">HY135</strain>
    </source>
</reference>
<feature type="transmembrane region" description="Helical" evidence="1">
    <location>
        <begin position="68"/>
        <end position="96"/>
    </location>
</feature>
<proteinExistence type="predicted"/>
<dbReference type="Proteomes" id="UP000024635">
    <property type="component" value="Unassembled WGS sequence"/>
</dbReference>
<feature type="transmembrane region" description="Helical" evidence="1">
    <location>
        <begin position="148"/>
        <end position="172"/>
    </location>
</feature>
<keyword evidence="1" id="KW-0472">Membrane</keyword>
<feature type="transmembrane region" description="Helical" evidence="1">
    <location>
        <begin position="192"/>
        <end position="218"/>
    </location>
</feature>
<keyword evidence="3" id="KW-1185">Reference proteome</keyword>
<feature type="transmembrane region" description="Helical" evidence="1">
    <location>
        <begin position="238"/>
        <end position="256"/>
    </location>
</feature>
<dbReference type="EMBL" id="JARK01001664">
    <property type="protein sequence ID" value="EYB83844.1"/>
    <property type="molecule type" value="Genomic_DNA"/>
</dbReference>
<dbReference type="AlphaFoldDB" id="A0A016S0Q1"/>
<keyword evidence="1" id="KW-1133">Transmembrane helix</keyword>
<accession>A0A016S0Q1</accession>
<organism evidence="2 3">
    <name type="scientific">Ancylostoma ceylanicum</name>
    <dbReference type="NCBI Taxonomy" id="53326"/>
    <lineage>
        <taxon>Eukaryota</taxon>
        <taxon>Metazoa</taxon>
        <taxon>Ecdysozoa</taxon>
        <taxon>Nematoda</taxon>
        <taxon>Chromadorea</taxon>
        <taxon>Rhabditida</taxon>
        <taxon>Rhabditina</taxon>
        <taxon>Rhabditomorpha</taxon>
        <taxon>Strongyloidea</taxon>
        <taxon>Ancylostomatidae</taxon>
        <taxon>Ancylostomatinae</taxon>
        <taxon>Ancylostoma</taxon>
    </lineage>
</organism>
<dbReference type="SUPFAM" id="SSF81321">
    <property type="entry name" value="Family A G protein-coupled receptor-like"/>
    <property type="match status" value="1"/>
</dbReference>
<comment type="caution">
    <text evidence="2">The sequence shown here is derived from an EMBL/GenBank/DDBJ whole genome shotgun (WGS) entry which is preliminary data.</text>
</comment>
<feature type="transmembrane region" description="Helical" evidence="1">
    <location>
        <begin position="35"/>
        <end position="56"/>
    </location>
</feature>
<feature type="transmembrane region" description="Helical" evidence="1">
    <location>
        <begin position="268"/>
        <end position="288"/>
    </location>
</feature>
<evidence type="ECO:0000313" key="3">
    <source>
        <dbReference type="Proteomes" id="UP000024635"/>
    </source>
</evidence>
<keyword evidence="1" id="KW-0812">Transmembrane</keyword>
<sequence>MDITVSTANNGSFSQGNVTRPSLLLFVGSDRAHAALVYCILSVSSIILHAIFIAGIRKLCGWKSNFCFTLLLTVSAMCMVRFIAEIIGSLTALFYMSWDESQNLGITLGSLAWSPYFTVIILNIVITAHRLAYTAFPFTAGQYLNKTVTQITLAAVLLLFLGTVVALHTSLLGFRWVDGLMSYIVMQSRNPYLFFILNSVTNYFVGIINLTAYSLLFFMLWRKKLISFSRNREMKMTLQVLCMVVCEVLFFLYWEFVHVNVSDTWDIVLAEISNLLYFDVLVIPYLVLNRNIHAQLGHIWKTSFTQSTTWRSKIMRF</sequence>